<accession>A0A8S2LVE0</accession>
<dbReference type="Gene3D" id="1.25.40.10">
    <property type="entry name" value="Tetratricopeptide repeat domain"/>
    <property type="match status" value="1"/>
</dbReference>
<evidence type="ECO:0000256" key="2">
    <source>
        <dbReference type="SAM" id="MobiDB-lite"/>
    </source>
</evidence>
<dbReference type="PROSITE" id="PS50005">
    <property type="entry name" value="TPR"/>
    <property type="match status" value="1"/>
</dbReference>
<dbReference type="EMBL" id="CAJOBI010002357">
    <property type="protein sequence ID" value="CAF3925284.1"/>
    <property type="molecule type" value="Genomic_DNA"/>
</dbReference>
<dbReference type="PROSITE" id="PS51996">
    <property type="entry name" value="TR_MART"/>
    <property type="match status" value="1"/>
</dbReference>
<dbReference type="InterPro" id="IPR003540">
    <property type="entry name" value="ADP-ribosyltransferase"/>
</dbReference>
<dbReference type="Pfam" id="PF03496">
    <property type="entry name" value="ADPrib_exo_Tox"/>
    <property type="match status" value="1"/>
</dbReference>
<name>A0A8S2LVE0_9BILA</name>
<evidence type="ECO:0000259" key="3">
    <source>
        <dbReference type="Pfam" id="PF03496"/>
    </source>
</evidence>
<feature type="repeat" description="TPR" evidence="1">
    <location>
        <begin position="445"/>
        <end position="478"/>
    </location>
</feature>
<gene>
    <name evidence="4" type="ORF">SMN809_LOCUS7891</name>
</gene>
<reference evidence="4" key="1">
    <citation type="submission" date="2021-02" db="EMBL/GenBank/DDBJ databases">
        <authorList>
            <person name="Nowell W R."/>
        </authorList>
    </citation>
    <scope>NUCLEOTIDE SEQUENCE</scope>
</reference>
<evidence type="ECO:0000313" key="5">
    <source>
        <dbReference type="Proteomes" id="UP000676336"/>
    </source>
</evidence>
<organism evidence="4 5">
    <name type="scientific">Rotaria magnacalcarata</name>
    <dbReference type="NCBI Taxonomy" id="392030"/>
    <lineage>
        <taxon>Eukaryota</taxon>
        <taxon>Metazoa</taxon>
        <taxon>Spiralia</taxon>
        <taxon>Gnathifera</taxon>
        <taxon>Rotifera</taxon>
        <taxon>Eurotatoria</taxon>
        <taxon>Bdelloidea</taxon>
        <taxon>Philodinida</taxon>
        <taxon>Philodinidae</taxon>
        <taxon>Rotaria</taxon>
    </lineage>
</organism>
<feature type="region of interest" description="Disordered" evidence="2">
    <location>
        <begin position="483"/>
        <end position="521"/>
    </location>
</feature>
<comment type="caution">
    <text evidence="4">The sequence shown here is derived from an EMBL/GenBank/DDBJ whole genome shotgun (WGS) entry which is preliminary data.</text>
</comment>
<feature type="non-terminal residue" evidence="4">
    <location>
        <position position="1"/>
    </location>
</feature>
<sequence length="521" mass="60372">MTSSALPINDFPTIIDDMHLEIFCLIWLDLNTSAKEKRDTEQKLRSIINHLKKFQDVKQCQQYIEERSHKERIIMIVSGRLGREIVPSIHELRQVISIYVYCMDKEGNKKWADKFAKVKAVVVELDELVSRIKADHKIQKMVEEPLSINIFTSSTDAGKSTTHLNGQFVFSQLLIDCLLRLKYTSEDKNELIHIFKQQYEGNSVELSNLREFQQNYSFNNVLWWYTRESFFYKTLNAALRKQDIHMIYLFREYISDIHRQLKNYQAKDCLRVYRSQMISSDELQTLKQYCNQFISVNSFFSTSIDKRQALSFLNTSDGTNNLEPVLFQIDADPKIVTTKPFANISACSEFSGESEVIFMLGSIFRLKSVDHNNDDQVWIIQMSLCSENEHQLKYVLMNMRQQFGSGETNLHTFGKVLWEMGKFDLAEKYFLRMLEQLSPNDPLLADLYQDLGKLASYAGDLDKSMEWRQKAIALKTSNTLISRSNDDKNSHASDVLKSTSHKSTSVTPTPKDELSDASSKS</sequence>
<dbReference type="InterPro" id="IPR011990">
    <property type="entry name" value="TPR-like_helical_dom_sf"/>
</dbReference>
<feature type="compositionally biased region" description="Polar residues" evidence="2">
    <location>
        <begin position="496"/>
        <end position="508"/>
    </location>
</feature>
<dbReference type="AlphaFoldDB" id="A0A8S2LVE0"/>
<feature type="domain" description="ADP ribosyltransferase" evidence="3">
    <location>
        <begin position="225"/>
        <end position="375"/>
    </location>
</feature>
<evidence type="ECO:0000313" key="4">
    <source>
        <dbReference type="EMBL" id="CAF3925284.1"/>
    </source>
</evidence>
<dbReference type="SUPFAM" id="SSF48452">
    <property type="entry name" value="TPR-like"/>
    <property type="match status" value="1"/>
</dbReference>
<dbReference type="Pfam" id="PF13424">
    <property type="entry name" value="TPR_12"/>
    <property type="match status" value="1"/>
</dbReference>
<dbReference type="InterPro" id="IPR019734">
    <property type="entry name" value="TPR_rpt"/>
</dbReference>
<dbReference type="Proteomes" id="UP000676336">
    <property type="component" value="Unassembled WGS sequence"/>
</dbReference>
<evidence type="ECO:0000256" key="1">
    <source>
        <dbReference type="PROSITE-ProRule" id="PRU00339"/>
    </source>
</evidence>
<proteinExistence type="predicted"/>
<dbReference type="GO" id="GO:0005576">
    <property type="term" value="C:extracellular region"/>
    <property type="evidence" value="ECO:0007669"/>
    <property type="project" value="InterPro"/>
</dbReference>
<keyword evidence="1" id="KW-0802">TPR repeat</keyword>
<dbReference type="SUPFAM" id="SSF56399">
    <property type="entry name" value="ADP-ribosylation"/>
    <property type="match status" value="1"/>
</dbReference>
<protein>
    <recommendedName>
        <fullName evidence="3">ADP ribosyltransferase domain-containing protein</fullName>
    </recommendedName>
</protein>
<dbReference type="Gene3D" id="3.90.176.10">
    <property type="entry name" value="Toxin ADP-ribosyltransferase, Chain A, domain 1"/>
    <property type="match status" value="1"/>
</dbReference>